<protein>
    <recommendedName>
        <fullName evidence="3">RINT1-like protein MAG2L</fullName>
    </recommendedName>
</protein>
<dbReference type="GO" id="GO:0060628">
    <property type="term" value="P:regulation of ER to Golgi vesicle-mediated transport"/>
    <property type="evidence" value="ECO:0007669"/>
    <property type="project" value="TreeGrafter"/>
</dbReference>
<dbReference type="GO" id="GO:0070939">
    <property type="term" value="C:Dsl1/NZR complex"/>
    <property type="evidence" value="ECO:0007669"/>
    <property type="project" value="InterPro"/>
</dbReference>
<evidence type="ECO:0008006" key="3">
    <source>
        <dbReference type="Google" id="ProtNLM"/>
    </source>
</evidence>
<dbReference type="Pfam" id="PF04437">
    <property type="entry name" value="RINT1_TIP1"/>
    <property type="match status" value="1"/>
</dbReference>
<evidence type="ECO:0000313" key="1">
    <source>
        <dbReference type="EMBL" id="KAG6515998.1"/>
    </source>
</evidence>
<evidence type="ECO:0000313" key="2">
    <source>
        <dbReference type="Proteomes" id="UP000734854"/>
    </source>
</evidence>
<gene>
    <name evidence="1" type="ORF">ZIOFF_026445</name>
</gene>
<dbReference type="PANTHER" id="PTHR13520:SF0">
    <property type="entry name" value="RAD50-INTERACTING PROTEIN 1"/>
    <property type="match status" value="1"/>
</dbReference>
<name>A0A8J5H413_ZINOF</name>
<accession>A0A8J5H413</accession>
<reference evidence="1 2" key="1">
    <citation type="submission" date="2020-08" db="EMBL/GenBank/DDBJ databases">
        <title>Plant Genome Project.</title>
        <authorList>
            <person name="Zhang R.-G."/>
        </authorList>
    </citation>
    <scope>NUCLEOTIDE SEQUENCE [LARGE SCALE GENOMIC DNA]</scope>
    <source>
        <tissue evidence="1">Rhizome</tissue>
    </source>
</reference>
<dbReference type="InterPro" id="IPR007528">
    <property type="entry name" value="RINT1_Tip20"/>
</dbReference>
<dbReference type="GO" id="GO:0006888">
    <property type="term" value="P:endoplasmic reticulum to Golgi vesicle-mediated transport"/>
    <property type="evidence" value="ECO:0007669"/>
    <property type="project" value="InterPro"/>
</dbReference>
<dbReference type="AlphaFoldDB" id="A0A8J5H413"/>
<dbReference type="PANTHER" id="PTHR13520">
    <property type="entry name" value="RAD50-INTERACTING PROTEIN 1 RINT-1"/>
    <property type="match status" value="1"/>
</dbReference>
<proteinExistence type="predicted"/>
<dbReference type="Proteomes" id="UP000734854">
    <property type="component" value="Unassembled WGS sequence"/>
</dbReference>
<dbReference type="GO" id="GO:0006890">
    <property type="term" value="P:retrograde vesicle-mediated transport, Golgi to endoplasmic reticulum"/>
    <property type="evidence" value="ECO:0007669"/>
    <property type="project" value="InterPro"/>
</dbReference>
<dbReference type="OrthoDB" id="2189254at2759"/>
<comment type="caution">
    <text evidence="1">The sequence shown here is derived from an EMBL/GenBank/DDBJ whole genome shotgun (WGS) entry which is preliminary data.</text>
</comment>
<sequence>MAALPPAAVSYSSSTPLTHFLLRFLDGHFATPADLRKLPSLSDLLDRECRDLDLDLRTLLGDKLSSVASAWVSRSQETKIILRQGDGFIPYSIPASSRRMLEVDIPLIVKEVSCIETIRLYAELSLQLEALVGELEDTSVAIISQARGDFSFSNLGRASTPIDMAEKHEKLLNAVKTVTSIEDKLGFISSQRPQWAHLMMTVDSRVEKALAILKPQALSDHRAILASLGWPPSLSSSNVEKEKSYETPNPLSLMHGEKKDVYSQSFLILCTLQQLFIQREERKLNPLEYYQRYKCTNCSDFSRSSHLGSGLWSVDELVHPIASRMEHHFHRWSNQPKFIFALVYKITRDFMDGVDHVLQPLVDKARCMGSSVREAWVAAMVKILIDYLEKEAFPVLVERYEIRDGILLADASWLHLVDLMITFDKRMRALAISGMPCVESFLELQGMSLSLSIFSVFVEHSDWLHIWAEIELDDANEKLNPELESQKSWSISTHQQALSQLEEAELFLLSNTEDFKAPPIADSVVKIAWNMVERAFLLPTKMMKVQFIRSSMIVFLNNFFYILVQRCHNGGSYGANMDVDAMLRLAGSINAARYLVSVLRQWSEDFRFLEMSQCDPKNEDQTGSFLKDETMRLIKLDTDFLEMAMSSILLQFDDLCRDYIDYIEQWGREQLDLQELVVDEQSLCISSSFVRALDMLKDHLYVLRLNLNSMDFLDLWRSIADGLDHFIFNSITLSVVKFTDIGVNQYKYDMRALIQIFSAFCSKPESFFLRVHESMKLLTLDKKDVANVLNMVPENGKRKELFLQSKGVFHVNIDQAKTILRKKTF</sequence>
<organism evidence="1 2">
    <name type="scientific">Zingiber officinale</name>
    <name type="common">Ginger</name>
    <name type="synonym">Amomum zingiber</name>
    <dbReference type="NCBI Taxonomy" id="94328"/>
    <lineage>
        <taxon>Eukaryota</taxon>
        <taxon>Viridiplantae</taxon>
        <taxon>Streptophyta</taxon>
        <taxon>Embryophyta</taxon>
        <taxon>Tracheophyta</taxon>
        <taxon>Spermatophyta</taxon>
        <taxon>Magnoliopsida</taxon>
        <taxon>Liliopsida</taxon>
        <taxon>Zingiberales</taxon>
        <taxon>Zingiberaceae</taxon>
        <taxon>Zingiber</taxon>
    </lineage>
</organism>
<keyword evidence="2" id="KW-1185">Reference proteome</keyword>
<dbReference type="PROSITE" id="PS51386">
    <property type="entry name" value="RINT1_TIP20"/>
    <property type="match status" value="1"/>
</dbReference>
<dbReference type="EMBL" id="JACMSC010000007">
    <property type="protein sequence ID" value="KAG6515998.1"/>
    <property type="molecule type" value="Genomic_DNA"/>
</dbReference>